<proteinExistence type="predicted"/>
<evidence type="ECO:0000313" key="1">
    <source>
        <dbReference type="EMBL" id="KAI4353424.1"/>
    </source>
</evidence>
<sequence length="282" mass="31964">MSTISLRSILDATKLVGNNFDDWYRNLRIVLMHEKLIDMIDKPALTEPPKEDVHALDAYSKYLENSTAAQCIILASMSSELQRQHEGMNPPQIIEHLKKMYGSQSRTARYQLSNSLFKSELKPKSPVGPHVLKMIDLIEQLEKLGCSLGKELAQDLILQSLTDTFSPFIVNFNMNKMDCDLHEMLNLLIDYENQVTSSEKVKVSGSVNLVGNYSKGKGKGKKKPKKNPHAPKGVLNKPKGKEKKVDQKDAECFFCKKKGHWKRNCPEYLATLKDKKQGSKDQ</sequence>
<accession>A0ACB9PZI1</accession>
<reference evidence="1 2" key="1">
    <citation type="journal article" date="2022" name="DNA Res.">
        <title>Chromosomal-level genome assembly of the orchid tree Bauhinia variegata (Leguminosae; Cercidoideae) supports the allotetraploid origin hypothesis of Bauhinia.</title>
        <authorList>
            <person name="Zhong Y."/>
            <person name="Chen Y."/>
            <person name="Zheng D."/>
            <person name="Pang J."/>
            <person name="Liu Y."/>
            <person name="Luo S."/>
            <person name="Meng S."/>
            <person name="Qian L."/>
            <person name="Wei D."/>
            <person name="Dai S."/>
            <person name="Zhou R."/>
        </authorList>
    </citation>
    <scope>NUCLEOTIDE SEQUENCE [LARGE SCALE GENOMIC DNA]</scope>
    <source>
        <strain evidence="1">BV-YZ2020</strain>
    </source>
</reference>
<evidence type="ECO:0000313" key="2">
    <source>
        <dbReference type="Proteomes" id="UP000828941"/>
    </source>
</evidence>
<name>A0ACB9PZI1_BAUVA</name>
<dbReference type="Proteomes" id="UP000828941">
    <property type="component" value="Chromosome 2"/>
</dbReference>
<organism evidence="1 2">
    <name type="scientific">Bauhinia variegata</name>
    <name type="common">Purple orchid tree</name>
    <name type="synonym">Phanera variegata</name>
    <dbReference type="NCBI Taxonomy" id="167791"/>
    <lineage>
        <taxon>Eukaryota</taxon>
        <taxon>Viridiplantae</taxon>
        <taxon>Streptophyta</taxon>
        <taxon>Embryophyta</taxon>
        <taxon>Tracheophyta</taxon>
        <taxon>Spermatophyta</taxon>
        <taxon>Magnoliopsida</taxon>
        <taxon>eudicotyledons</taxon>
        <taxon>Gunneridae</taxon>
        <taxon>Pentapetalae</taxon>
        <taxon>rosids</taxon>
        <taxon>fabids</taxon>
        <taxon>Fabales</taxon>
        <taxon>Fabaceae</taxon>
        <taxon>Cercidoideae</taxon>
        <taxon>Cercideae</taxon>
        <taxon>Bauhiniinae</taxon>
        <taxon>Bauhinia</taxon>
    </lineage>
</organism>
<comment type="caution">
    <text evidence="1">The sequence shown here is derived from an EMBL/GenBank/DDBJ whole genome shotgun (WGS) entry which is preliminary data.</text>
</comment>
<protein>
    <submittedName>
        <fullName evidence="1">Uncharacterized protein</fullName>
    </submittedName>
</protein>
<gene>
    <name evidence="1" type="ORF">L6164_002376</name>
</gene>
<dbReference type="EMBL" id="CM039427">
    <property type="protein sequence ID" value="KAI4353424.1"/>
    <property type="molecule type" value="Genomic_DNA"/>
</dbReference>
<keyword evidence="2" id="KW-1185">Reference proteome</keyword>